<accession>A0AAN9SQ45</accession>
<comment type="caution">
    <text evidence="1">The sequence shown here is derived from an EMBL/GenBank/DDBJ whole genome shotgun (WGS) entry which is preliminary data.</text>
</comment>
<gene>
    <name evidence="1" type="ORF">VNO78_12092</name>
</gene>
<reference evidence="1 2" key="1">
    <citation type="submission" date="2024-01" db="EMBL/GenBank/DDBJ databases">
        <title>The genomes of 5 underutilized Papilionoideae crops provide insights into root nodulation and disease resistanc.</title>
        <authorList>
            <person name="Jiang F."/>
        </authorList>
    </citation>
    <scope>NUCLEOTIDE SEQUENCE [LARGE SCALE GENOMIC DNA]</scope>
    <source>
        <strain evidence="1">DUOXIRENSHENG_FW03</strain>
        <tissue evidence="1">Leaves</tissue>
    </source>
</reference>
<name>A0AAN9SQ45_PSOTE</name>
<proteinExistence type="predicted"/>
<dbReference type="Proteomes" id="UP001386955">
    <property type="component" value="Unassembled WGS sequence"/>
</dbReference>
<dbReference type="EMBL" id="JAYMYS010000003">
    <property type="protein sequence ID" value="KAK7400785.1"/>
    <property type="molecule type" value="Genomic_DNA"/>
</dbReference>
<organism evidence="1 2">
    <name type="scientific">Psophocarpus tetragonolobus</name>
    <name type="common">Winged bean</name>
    <name type="synonym">Dolichos tetragonolobus</name>
    <dbReference type="NCBI Taxonomy" id="3891"/>
    <lineage>
        <taxon>Eukaryota</taxon>
        <taxon>Viridiplantae</taxon>
        <taxon>Streptophyta</taxon>
        <taxon>Embryophyta</taxon>
        <taxon>Tracheophyta</taxon>
        <taxon>Spermatophyta</taxon>
        <taxon>Magnoliopsida</taxon>
        <taxon>eudicotyledons</taxon>
        <taxon>Gunneridae</taxon>
        <taxon>Pentapetalae</taxon>
        <taxon>rosids</taxon>
        <taxon>fabids</taxon>
        <taxon>Fabales</taxon>
        <taxon>Fabaceae</taxon>
        <taxon>Papilionoideae</taxon>
        <taxon>50 kb inversion clade</taxon>
        <taxon>NPAAA clade</taxon>
        <taxon>indigoferoid/millettioid clade</taxon>
        <taxon>Phaseoleae</taxon>
        <taxon>Psophocarpus</taxon>
    </lineage>
</organism>
<sequence length="105" mass="12127">MPGSQRKPKARSGKAKLRAEKFHQKKHIFEQNAAILLPNCSSTHPTEQKSFHQNQIEAKVSALVEKSRELKTQNPTARAIYKQESTLIWKKMNDESEDHYRIIDA</sequence>
<evidence type="ECO:0000313" key="2">
    <source>
        <dbReference type="Proteomes" id="UP001386955"/>
    </source>
</evidence>
<evidence type="ECO:0000313" key="1">
    <source>
        <dbReference type="EMBL" id="KAK7400785.1"/>
    </source>
</evidence>
<keyword evidence="2" id="KW-1185">Reference proteome</keyword>
<protein>
    <submittedName>
        <fullName evidence="1">Uncharacterized protein</fullName>
    </submittedName>
</protein>
<dbReference type="AlphaFoldDB" id="A0AAN9SQ45"/>